<reference evidence="3 4" key="1">
    <citation type="submission" date="2020-09" db="EMBL/GenBank/DDBJ databases">
        <title>Novel species in genus Gordonia.</title>
        <authorList>
            <person name="Zhang G."/>
        </authorList>
    </citation>
    <scope>NUCLEOTIDE SEQUENCE [LARGE SCALE GENOMIC DNA]</scope>
    <source>
        <strain evidence="3 4">ON-33</strain>
    </source>
</reference>
<dbReference type="InterPro" id="IPR003870">
    <property type="entry name" value="DUF222"/>
</dbReference>
<organism evidence="3 4">
    <name type="scientific">Gordonia hankookensis</name>
    <dbReference type="NCBI Taxonomy" id="589403"/>
    <lineage>
        <taxon>Bacteria</taxon>
        <taxon>Bacillati</taxon>
        <taxon>Actinomycetota</taxon>
        <taxon>Actinomycetes</taxon>
        <taxon>Mycobacteriales</taxon>
        <taxon>Gordoniaceae</taxon>
        <taxon>Gordonia</taxon>
    </lineage>
</organism>
<protein>
    <submittedName>
        <fullName evidence="3">DUF222 domain-containing protein</fullName>
    </submittedName>
</protein>
<dbReference type="Pfam" id="PF02720">
    <property type="entry name" value="DUF222"/>
    <property type="match status" value="1"/>
</dbReference>
<sequence>MAYHAEESAISARYRELHALLDEIEELETTAATDTEIVAAAESHERAARRMSWIGHRRVLDVSDRDAHRKSGYRSLADFMSYRLRISDPRRRMKQMEAVGRMYSIVGELLPPRCPNTARALAEGAIGPAHVQAVLETLDRIPAAIPADEKDAAEAMFADLAREHTPRELTDLGARLLAHLDPNGTLTDDRDRKRQRGLSLGKQDAQSMSRLRGSLDPTTRAMFDVVLAAWAEPGMNNPDDDQSPAGMKDNADPRTLREAAQRDNRSPAQRNHDALKALLETALDGGALGTSHRGLPPHLIVKITESELRELAGVGHTATGARLPISDVVELAARAHMHLAVFADHTAQSLYLGTAKRLANQAQRFMLFAQPGGSGCSCPSCSQPFTQVEVHHAERDWADGGLTDINQLAPACPRHNRMVGPKPGQWTTRIIREGPDAGHAEWALNTDGTGPPPPARVNRGHSIGDVFHRYVREEAMTPAHNPVEPSTPTARDNRSIAERGLGRLLAHGCPQRTRIDISHWPATLSTP</sequence>
<evidence type="ECO:0000313" key="3">
    <source>
        <dbReference type="EMBL" id="MBD1319347.1"/>
    </source>
</evidence>
<feature type="domain" description="DUF222" evidence="2">
    <location>
        <begin position="39"/>
        <end position="369"/>
    </location>
</feature>
<feature type="region of interest" description="Disordered" evidence="1">
    <location>
        <begin position="181"/>
        <end position="215"/>
    </location>
</feature>
<keyword evidence="4" id="KW-1185">Reference proteome</keyword>
<dbReference type="Proteomes" id="UP000602395">
    <property type="component" value="Unassembled WGS sequence"/>
</dbReference>
<accession>A0ABR7WC52</accession>
<dbReference type="InterPro" id="IPR003615">
    <property type="entry name" value="HNH_nuc"/>
</dbReference>
<evidence type="ECO:0000259" key="2">
    <source>
        <dbReference type="Pfam" id="PF02720"/>
    </source>
</evidence>
<comment type="caution">
    <text evidence="3">The sequence shown here is derived from an EMBL/GenBank/DDBJ whole genome shotgun (WGS) entry which is preliminary data.</text>
</comment>
<evidence type="ECO:0000256" key="1">
    <source>
        <dbReference type="SAM" id="MobiDB-lite"/>
    </source>
</evidence>
<proteinExistence type="predicted"/>
<name>A0ABR7WC52_9ACTN</name>
<dbReference type="EMBL" id="JACWMS010000001">
    <property type="protein sequence ID" value="MBD1319347.1"/>
    <property type="molecule type" value="Genomic_DNA"/>
</dbReference>
<gene>
    <name evidence="3" type="ORF">IDF66_07100</name>
</gene>
<dbReference type="CDD" id="cd00085">
    <property type="entry name" value="HNHc"/>
    <property type="match status" value="1"/>
</dbReference>
<dbReference type="RefSeq" id="WP_190266186.1">
    <property type="nucleotide sequence ID" value="NZ_BAABAD010000003.1"/>
</dbReference>
<evidence type="ECO:0000313" key="4">
    <source>
        <dbReference type="Proteomes" id="UP000602395"/>
    </source>
</evidence>